<evidence type="ECO:0000313" key="3">
    <source>
        <dbReference type="EMBL" id="SPF33667.1"/>
    </source>
</evidence>
<accession>A0A2U3K256</accession>
<dbReference type="SMART" id="SM00829">
    <property type="entry name" value="PKS_ER"/>
    <property type="match status" value="1"/>
</dbReference>
<evidence type="ECO:0000313" key="4">
    <source>
        <dbReference type="Proteomes" id="UP000238701"/>
    </source>
</evidence>
<dbReference type="EMBL" id="OMOD01000024">
    <property type="protein sequence ID" value="SPF33667.1"/>
    <property type="molecule type" value="Genomic_DNA"/>
</dbReference>
<dbReference type="PANTHER" id="PTHR44154:SF1">
    <property type="entry name" value="QUINONE OXIDOREDUCTASE"/>
    <property type="match status" value="1"/>
</dbReference>
<dbReference type="SUPFAM" id="SSF50129">
    <property type="entry name" value="GroES-like"/>
    <property type="match status" value="1"/>
</dbReference>
<feature type="domain" description="Enoyl reductase (ER)" evidence="2">
    <location>
        <begin position="10"/>
        <end position="338"/>
    </location>
</feature>
<name>A0A2U3K256_9BACT</name>
<dbReference type="GO" id="GO:0016491">
    <property type="term" value="F:oxidoreductase activity"/>
    <property type="evidence" value="ECO:0007669"/>
    <property type="project" value="InterPro"/>
</dbReference>
<organism evidence="3 4">
    <name type="scientific">Candidatus Sulfotelmatobacter kueseliae</name>
    <dbReference type="NCBI Taxonomy" id="2042962"/>
    <lineage>
        <taxon>Bacteria</taxon>
        <taxon>Pseudomonadati</taxon>
        <taxon>Acidobacteriota</taxon>
        <taxon>Terriglobia</taxon>
        <taxon>Terriglobales</taxon>
        <taxon>Candidatus Korobacteraceae</taxon>
        <taxon>Candidatus Sulfotelmatobacter</taxon>
    </lineage>
</organism>
<dbReference type="OrthoDB" id="9787435at2"/>
<dbReference type="InterPro" id="IPR051603">
    <property type="entry name" value="Zinc-ADH_QOR/CCCR"/>
</dbReference>
<dbReference type="Proteomes" id="UP000238701">
    <property type="component" value="Unassembled WGS sequence"/>
</dbReference>
<dbReference type="InterPro" id="IPR013149">
    <property type="entry name" value="ADH-like_C"/>
</dbReference>
<dbReference type="InterPro" id="IPR036291">
    <property type="entry name" value="NAD(P)-bd_dom_sf"/>
</dbReference>
<dbReference type="CDD" id="cd08266">
    <property type="entry name" value="Zn_ADH_like1"/>
    <property type="match status" value="1"/>
</dbReference>
<dbReference type="AlphaFoldDB" id="A0A2U3K256"/>
<reference evidence="4" key="1">
    <citation type="submission" date="2018-02" db="EMBL/GenBank/DDBJ databases">
        <authorList>
            <person name="Hausmann B."/>
        </authorList>
    </citation>
    <scope>NUCLEOTIDE SEQUENCE [LARGE SCALE GENOMIC DNA]</scope>
    <source>
        <strain evidence="4">Peat soil MAG SbA1</strain>
    </source>
</reference>
<evidence type="ECO:0000256" key="1">
    <source>
        <dbReference type="ARBA" id="ARBA00022857"/>
    </source>
</evidence>
<proteinExistence type="predicted"/>
<gene>
    <name evidence="3" type="ORF">SBA1_120041</name>
</gene>
<dbReference type="InterPro" id="IPR020843">
    <property type="entry name" value="ER"/>
</dbReference>
<dbReference type="Gene3D" id="3.90.180.10">
    <property type="entry name" value="Medium-chain alcohol dehydrogenases, catalytic domain"/>
    <property type="match status" value="1"/>
</dbReference>
<keyword evidence="1" id="KW-0521">NADP</keyword>
<dbReference type="Pfam" id="PF08240">
    <property type="entry name" value="ADH_N"/>
    <property type="match status" value="1"/>
</dbReference>
<dbReference type="SUPFAM" id="SSF51735">
    <property type="entry name" value="NAD(P)-binding Rossmann-fold domains"/>
    <property type="match status" value="1"/>
</dbReference>
<dbReference type="Pfam" id="PF00107">
    <property type="entry name" value="ADH_zinc_N"/>
    <property type="match status" value="1"/>
</dbReference>
<evidence type="ECO:0000259" key="2">
    <source>
        <dbReference type="SMART" id="SM00829"/>
    </source>
</evidence>
<dbReference type="InterPro" id="IPR013154">
    <property type="entry name" value="ADH-like_N"/>
</dbReference>
<dbReference type="InterPro" id="IPR011032">
    <property type="entry name" value="GroES-like_sf"/>
</dbReference>
<protein>
    <submittedName>
        <fullName evidence="3">Alcohol dehydrogenase, zinc-binding domain protein</fullName>
    </submittedName>
</protein>
<dbReference type="PANTHER" id="PTHR44154">
    <property type="entry name" value="QUINONE OXIDOREDUCTASE"/>
    <property type="match status" value="1"/>
</dbReference>
<sequence length="340" mass="36567">MKAVRIHQFGGPEVLMYEDVPDPQPRQDQVLVRIRACALNHLDLWVRKGLPGVKLPHILGSDIAGEIAEVGEYVTGFKPGQRVLVAPMHFCGHCSRCVAGLQNQCREFTVLGNGVDGGNCELIAVPAANVITIPDSLDFNQAASVPLVFLTAWHMLVGRAGVRPGQTVLVLGASSGVGIAAIQIAKLFHCRVITTAGDESKLEKARALGADHGINHYQQRISEEVRKITNKEGVDIVVEHVGAATWDESVKSLKSGGTLVTCGATTGPSVGLDLRHLFARQLTLLGSYMGTMGELHEVLGHVFAGRLKPVVDRVFPLSDLRAAHEHLEKSQMFGKVVVNP</sequence>